<feature type="region of interest" description="Disordered" evidence="1">
    <location>
        <begin position="60"/>
        <end position="87"/>
    </location>
</feature>
<dbReference type="Proteomes" id="UP001189429">
    <property type="component" value="Unassembled WGS sequence"/>
</dbReference>
<organism evidence="2 3">
    <name type="scientific">Prorocentrum cordatum</name>
    <dbReference type="NCBI Taxonomy" id="2364126"/>
    <lineage>
        <taxon>Eukaryota</taxon>
        <taxon>Sar</taxon>
        <taxon>Alveolata</taxon>
        <taxon>Dinophyceae</taxon>
        <taxon>Prorocentrales</taxon>
        <taxon>Prorocentraceae</taxon>
        <taxon>Prorocentrum</taxon>
    </lineage>
</organism>
<evidence type="ECO:0000313" key="2">
    <source>
        <dbReference type="EMBL" id="CAK0788877.1"/>
    </source>
</evidence>
<evidence type="ECO:0000256" key="1">
    <source>
        <dbReference type="SAM" id="MobiDB-lite"/>
    </source>
</evidence>
<gene>
    <name evidence="2" type="ORF">PCOR1329_LOCUS601</name>
</gene>
<protein>
    <submittedName>
        <fullName evidence="2">Uncharacterized protein</fullName>
    </submittedName>
</protein>
<reference evidence="2" key="1">
    <citation type="submission" date="2023-10" db="EMBL/GenBank/DDBJ databases">
        <authorList>
            <person name="Chen Y."/>
            <person name="Shah S."/>
            <person name="Dougan E. K."/>
            <person name="Thang M."/>
            <person name="Chan C."/>
        </authorList>
    </citation>
    <scope>NUCLEOTIDE SEQUENCE [LARGE SCALE GENOMIC DNA]</scope>
</reference>
<feature type="non-terminal residue" evidence="2">
    <location>
        <position position="1"/>
    </location>
</feature>
<comment type="caution">
    <text evidence="2">The sequence shown here is derived from an EMBL/GenBank/DDBJ whole genome shotgun (WGS) entry which is preliminary data.</text>
</comment>
<accession>A0ABN9PCB0</accession>
<keyword evidence="3" id="KW-1185">Reference proteome</keyword>
<feature type="compositionally biased region" description="Basic residues" evidence="1">
    <location>
        <begin position="75"/>
        <end position="87"/>
    </location>
</feature>
<dbReference type="EMBL" id="CAUYUJ010000129">
    <property type="protein sequence ID" value="CAK0788877.1"/>
    <property type="molecule type" value="Genomic_DNA"/>
</dbReference>
<evidence type="ECO:0000313" key="3">
    <source>
        <dbReference type="Proteomes" id="UP001189429"/>
    </source>
</evidence>
<proteinExistence type="predicted"/>
<sequence>EPVEQLVEQIVHVPKILQQKRIQHRSVEMITDVPVPQIVEDDDRPGADGCPTCPSSSCRGLSSTWMSTSPWSGRRSSRCPRSSLRRG</sequence>
<name>A0ABN9PCB0_9DINO</name>